<dbReference type="Gene3D" id="3.40.50.2000">
    <property type="entry name" value="Glycogen Phosphorylase B"/>
    <property type="match status" value="2"/>
</dbReference>
<comment type="subcellular location">
    <subcellularLocation>
        <location evidence="10">Endomembrane system</location>
        <topology evidence="10">Single-pass type I membrane protein</topology>
    </subcellularLocation>
    <subcellularLocation>
        <location evidence="1">Endoplasmic reticulum</location>
    </subcellularLocation>
    <subcellularLocation>
        <location evidence="12">Membrane</location>
        <topology evidence="12">Single-pass membrane protein</topology>
    </subcellularLocation>
</comment>
<evidence type="ECO:0000256" key="4">
    <source>
        <dbReference type="ARBA" id="ARBA00022679"/>
    </source>
</evidence>
<evidence type="ECO:0000313" key="14">
    <source>
        <dbReference type="Proteomes" id="UP001152759"/>
    </source>
</evidence>
<evidence type="ECO:0000256" key="6">
    <source>
        <dbReference type="ARBA" id="ARBA00022824"/>
    </source>
</evidence>
<gene>
    <name evidence="13" type="ORF">BEMITA_LOCUS713</name>
</gene>
<evidence type="ECO:0000256" key="2">
    <source>
        <dbReference type="ARBA" id="ARBA00009995"/>
    </source>
</evidence>
<dbReference type="CDD" id="cd03784">
    <property type="entry name" value="GT1_Gtf-like"/>
    <property type="match status" value="1"/>
</dbReference>
<sequence length="516" mass="58351">MRKIFLALLILGPCINAYKILILFPSPLHSHQLPINALIEALVAKGHSVFAVTPNFITGLGSNYTHVDASFTYKYLREKAKELSDSDVVKEVSKWDNVPGVRLISECAKRQYLSEQFLQFQQQLKRDNIQFDVIIVESCFLPYGCAVRRVLGQERAPLITLSTVSGPDLFGEGHMGSILHGSFSPYLLNGYTDRMSLWQRLENWVSSSILTWQFRVAMEDSVRDYVREATGRPATQADVDCWGDVSLAFLASNSLYYYPRLLAPNTIEVGPLHIRPLEKLPQDIQIWLDDAEKGVVYFSLGTNVLSSRLHKDNVANFLRAFKELPAGYRVLWKWENGTRIAGQPDNVMIQNWLPQQSVLAHPNVKAFITQGGCQSFQETVHFGVPTIGIPWGSDQKMNVLKMVGVGIGVKLDPVELYSDRKIKTAIETVLLNDSYMRNMKRYSAISRDFTSQAKDKTIFWIEHVARHGGASHLRPATADTTLFHFFCLDIITAILATTLLSVYTIIIIYKRLFNRS</sequence>
<dbReference type="EC" id="2.4.1.17" evidence="12"/>
<dbReference type="GO" id="GO:0015020">
    <property type="term" value="F:glucuronosyltransferase activity"/>
    <property type="evidence" value="ECO:0007669"/>
    <property type="project" value="UniProtKB-EC"/>
</dbReference>
<dbReference type="KEGG" id="btab:109041340"/>
<evidence type="ECO:0000313" key="13">
    <source>
        <dbReference type="EMBL" id="CAH0381019.1"/>
    </source>
</evidence>
<evidence type="ECO:0000256" key="3">
    <source>
        <dbReference type="ARBA" id="ARBA00022676"/>
    </source>
</evidence>
<evidence type="ECO:0000256" key="1">
    <source>
        <dbReference type="ARBA" id="ARBA00004240"/>
    </source>
</evidence>
<feature type="transmembrane region" description="Helical" evidence="12">
    <location>
        <begin position="482"/>
        <end position="509"/>
    </location>
</feature>
<accession>A0A9P0A0M7</accession>
<keyword evidence="8 12" id="KW-0472">Membrane</keyword>
<keyword evidence="9" id="KW-0325">Glycoprotein</keyword>
<dbReference type="InterPro" id="IPR050271">
    <property type="entry name" value="UDP-glycosyltransferase"/>
</dbReference>
<reference evidence="13" key="1">
    <citation type="submission" date="2021-12" db="EMBL/GenBank/DDBJ databases">
        <authorList>
            <person name="King R."/>
        </authorList>
    </citation>
    <scope>NUCLEOTIDE SEQUENCE</scope>
</reference>
<keyword evidence="5 12" id="KW-0812">Transmembrane</keyword>
<dbReference type="GO" id="GO:0005783">
    <property type="term" value="C:endoplasmic reticulum"/>
    <property type="evidence" value="ECO:0007669"/>
    <property type="project" value="UniProtKB-SubCell"/>
</dbReference>
<evidence type="ECO:0000256" key="5">
    <source>
        <dbReference type="ARBA" id="ARBA00022692"/>
    </source>
</evidence>
<dbReference type="EMBL" id="OU963862">
    <property type="protein sequence ID" value="CAH0381019.1"/>
    <property type="molecule type" value="Genomic_DNA"/>
</dbReference>
<dbReference type="Pfam" id="PF00201">
    <property type="entry name" value="UDPGT"/>
    <property type="match status" value="1"/>
</dbReference>
<keyword evidence="4 11" id="KW-0808">Transferase</keyword>
<organism evidence="13 14">
    <name type="scientific">Bemisia tabaci</name>
    <name type="common">Sweetpotato whitefly</name>
    <name type="synonym">Aleurodes tabaci</name>
    <dbReference type="NCBI Taxonomy" id="7038"/>
    <lineage>
        <taxon>Eukaryota</taxon>
        <taxon>Metazoa</taxon>
        <taxon>Ecdysozoa</taxon>
        <taxon>Arthropoda</taxon>
        <taxon>Hexapoda</taxon>
        <taxon>Insecta</taxon>
        <taxon>Pterygota</taxon>
        <taxon>Neoptera</taxon>
        <taxon>Paraneoptera</taxon>
        <taxon>Hemiptera</taxon>
        <taxon>Sternorrhyncha</taxon>
        <taxon>Aleyrodoidea</taxon>
        <taxon>Aleyrodidae</taxon>
        <taxon>Aleyrodinae</taxon>
        <taxon>Bemisia</taxon>
    </lineage>
</organism>
<comment type="catalytic activity">
    <reaction evidence="12">
        <text>glucuronate acceptor + UDP-alpha-D-glucuronate = acceptor beta-D-glucuronoside + UDP + H(+)</text>
        <dbReference type="Rhea" id="RHEA:21032"/>
        <dbReference type="ChEBI" id="CHEBI:15378"/>
        <dbReference type="ChEBI" id="CHEBI:58052"/>
        <dbReference type="ChEBI" id="CHEBI:58223"/>
        <dbReference type="ChEBI" id="CHEBI:132367"/>
        <dbReference type="ChEBI" id="CHEBI:132368"/>
        <dbReference type="EC" id="2.4.1.17"/>
    </reaction>
</comment>
<protein>
    <recommendedName>
        <fullName evidence="12">UDP-glucuronosyltransferase</fullName>
        <ecNumber evidence="12">2.4.1.17</ecNumber>
    </recommendedName>
</protein>
<keyword evidence="7 12" id="KW-1133">Transmembrane helix</keyword>
<keyword evidence="14" id="KW-1185">Reference proteome</keyword>
<evidence type="ECO:0000256" key="11">
    <source>
        <dbReference type="RuleBase" id="RU003718"/>
    </source>
</evidence>
<evidence type="ECO:0000256" key="10">
    <source>
        <dbReference type="ARBA" id="ARBA00046288"/>
    </source>
</evidence>
<comment type="similarity">
    <text evidence="2 11">Belongs to the UDP-glycosyltransferase family.</text>
</comment>
<evidence type="ECO:0000256" key="12">
    <source>
        <dbReference type="RuleBase" id="RU362059"/>
    </source>
</evidence>
<proteinExistence type="inferred from homology"/>
<dbReference type="GO" id="GO:0016020">
    <property type="term" value="C:membrane"/>
    <property type="evidence" value="ECO:0007669"/>
    <property type="project" value="UniProtKB-SubCell"/>
</dbReference>
<evidence type="ECO:0000256" key="8">
    <source>
        <dbReference type="ARBA" id="ARBA00023136"/>
    </source>
</evidence>
<dbReference type="InterPro" id="IPR002213">
    <property type="entry name" value="UDP_glucos_trans"/>
</dbReference>
<name>A0A9P0A0M7_BEMTA</name>
<evidence type="ECO:0000256" key="9">
    <source>
        <dbReference type="ARBA" id="ARBA00023180"/>
    </source>
</evidence>
<dbReference type="PROSITE" id="PS00375">
    <property type="entry name" value="UDPGT"/>
    <property type="match status" value="1"/>
</dbReference>
<evidence type="ECO:0000256" key="7">
    <source>
        <dbReference type="ARBA" id="ARBA00022989"/>
    </source>
</evidence>
<dbReference type="SUPFAM" id="SSF53756">
    <property type="entry name" value="UDP-Glycosyltransferase/glycogen phosphorylase"/>
    <property type="match status" value="1"/>
</dbReference>
<keyword evidence="3 11" id="KW-0328">Glycosyltransferase</keyword>
<dbReference type="PANTHER" id="PTHR48043:SF159">
    <property type="entry name" value="EG:EG0003.4 PROTEIN-RELATED"/>
    <property type="match status" value="1"/>
</dbReference>
<dbReference type="AlphaFoldDB" id="A0A9P0A0M7"/>
<keyword evidence="6" id="KW-0256">Endoplasmic reticulum</keyword>
<dbReference type="PANTHER" id="PTHR48043">
    <property type="entry name" value="EG:EG0003.4 PROTEIN-RELATED"/>
    <property type="match status" value="1"/>
</dbReference>
<dbReference type="InterPro" id="IPR035595">
    <property type="entry name" value="UDP_glycos_trans_CS"/>
</dbReference>
<dbReference type="Proteomes" id="UP001152759">
    <property type="component" value="Chromosome 1"/>
</dbReference>
<dbReference type="FunFam" id="3.40.50.2000:FF:000050">
    <property type="entry name" value="UDP-glucuronosyltransferase"/>
    <property type="match status" value="1"/>
</dbReference>